<dbReference type="PANTHER" id="PTHR39420:SF1">
    <property type="entry name" value="HYDROLASE"/>
    <property type="match status" value="1"/>
</dbReference>
<dbReference type="InterPro" id="IPR022454">
    <property type="entry name" value="CHP03883_F420-assoc"/>
</dbReference>
<dbReference type="NCBIfam" id="TIGR03883">
    <property type="entry name" value="DUF2342_F420"/>
    <property type="match status" value="1"/>
</dbReference>
<proteinExistence type="predicted"/>
<organism evidence="1 2">
    <name type="scientific">Actinomycetospora endophytica</name>
    <dbReference type="NCBI Taxonomy" id="2291215"/>
    <lineage>
        <taxon>Bacteria</taxon>
        <taxon>Bacillati</taxon>
        <taxon>Actinomycetota</taxon>
        <taxon>Actinomycetes</taxon>
        <taxon>Pseudonocardiales</taxon>
        <taxon>Pseudonocardiaceae</taxon>
        <taxon>Actinomycetospora</taxon>
    </lineage>
</organism>
<dbReference type="GO" id="GO:0008237">
    <property type="term" value="F:metallopeptidase activity"/>
    <property type="evidence" value="ECO:0007669"/>
    <property type="project" value="UniProtKB-KW"/>
</dbReference>
<dbReference type="RefSeq" id="WP_230733523.1">
    <property type="nucleotide sequence ID" value="NZ_JAJNDB010000002.1"/>
</dbReference>
<sequence length="363" mass="38604">MTVQDTPDAAAPETATTGLPVRWGLAAATGSRLVPPGPAVSAAEAAAEVARLADGARVGEGHVRELTGLGVDLPIPEAAVVDRPGWISSATEGIAELTSEVRLPTVRSGSPSALTRAAGEVTSTVAAAQMGGLLSFLATKVLGQYDPFAGPEHAGRLLLVAPNIMAAREALDVDADDFALWVCVHEATHRLQFTAVPWLREHFRDEVTSFASGMESGVTAALERLPDIAKALRSRTDVSLLELLQGPEQTEILDRLLALTTLLEGHAEHVMDEVGPAVVPSVEVIRRRFTARRRGGGPVDRLLRVLLGVQAKIQQYEQGRVFVDDVVGKIGMDGFNAVWTSPDTLPRRAEITDPSAWVKRVHG</sequence>
<accession>A0ABS8P6Y7</accession>
<evidence type="ECO:0000313" key="2">
    <source>
        <dbReference type="Proteomes" id="UP001199469"/>
    </source>
</evidence>
<dbReference type="Proteomes" id="UP001199469">
    <property type="component" value="Unassembled WGS sequence"/>
</dbReference>
<keyword evidence="1" id="KW-0645">Protease</keyword>
<evidence type="ECO:0000313" key="1">
    <source>
        <dbReference type="EMBL" id="MCD2194022.1"/>
    </source>
</evidence>
<dbReference type="InterPro" id="IPR042271">
    <property type="entry name" value="Zinicin_2_N"/>
</dbReference>
<dbReference type="NCBIfam" id="TIGR03624">
    <property type="entry name" value="putative hydrolase"/>
    <property type="match status" value="1"/>
</dbReference>
<dbReference type="SUPFAM" id="SSF55486">
    <property type="entry name" value="Metalloproteases ('zincins'), catalytic domain"/>
    <property type="match status" value="1"/>
</dbReference>
<dbReference type="InterPro" id="IPR018766">
    <property type="entry name" value="Zinicin_2"/>
</dbReference>
<keyword evidence="1" id="KW-0482">Metalloprotease</keyword>
<dbReference type="Gene3D" id="1.20.150.30">
    <property type="entry name" value="Zincin-like metallopeptidase, N-terminal domain"/>
    <property type="match status" value="1"/>
</dbReference>
<dbReference type="Pfam" id="PF10103">
    <property type="entry name" value="Zincin_2"/>
    <property type="match status" value="1"/>
</dbReference>
<reference evidence="1 2" key="1">
    <citation type="submission" date="2021-11" db="EMBL/GenBank/DDBJ databases">
        <title>Draft genome sequence of Actinomycetospora sp. SF1 isolated from the rhizosphere soil.</title>
        <authorList>
            <person name="Duangmal K."/>
            <person name="Chantavorakit T."/>
        </authorList>
    </citation>
    <scope>NUCLEOTIDE SEQUENCE [LARGE SCALE GENOMIC DNA]</scope>
    <source>
        <strain evidence="1 2">TBRC 5722</strain>
    </source>
</reference>
<comment type="caution">
    <text evidence="1">The sequence shown here is derived from an EMBL/GenBank/DDBJ whole genome shotgun (WGS) entry which is preliminary data.</text>
</comment>
<dbReference type="PANTHER" id="PTHR39420">
    <property type="match status" value="1"/>
</dbReference>
<keyword evidence="2" id="KW-1185">Reference proteome</keyword>
<keyword evidence="1" id="KW-0378">Hydrolase</keyword>
<gene>
    <name evidence="1" type="ORF">LQ327_11615</name>
</gene>
<protein>
    <submittedName>
        <fullName evidence="1">Zinc-dependent metalloprotease</fullName>
    </submittedName>
</protein>
<name>A0ABS8P6Y7_9PSEU</name>
<dbReference type="EMBL" id="JAJNDB010000002">
    <property type="protein sequence ID" value="MCD2194022.1"/>
    <property type="molecule type" value="Genomic_DNA"/>
</dbReference>